<dbReference type="Proteomes" id="UP001189122">
    <property type="component" value="Unassembled WGS sequence"/>
</dbReference>
<dbReference type="AlphaFoldDB" id="A0A7I8I7F6"/>
<sequence length="38" mass="4353">MAHHHDRYYCGKCGLTYVYAGNKALLMSSLVEIHTHCE</sequence>
<feature type="domain" description="Small ribosomal subunit protein eS31" evidence="4">
    <location>
        <begin position="1"/>
        <end position="16"/>
    </location>
</feature>
<dbReference type="Gene3D" id="6.20.50.180">
    <property type="match status" value="1"/>
</dbReference>
<evidence type="ECO:0000259" key="4">
    <source>
        <dbReference type="Pfam" id="PF01599"/>
    </source>
</evidence>
<dbReference type="GO" id="GO:0003735">
    <property type="term" value="F:structural constituent of ribosome"/>
    <property type="evidence" value="ECO:0007669"/>
    <property type="project" value="InterPro"/>
</dbReference>
<protein>
    <recommendedName>
        <fullName evidence="4">Small ribosomal subunit protein eS31 domain-containing protein</fullName>
    </recommendedName>
</protein>
<evidence type="ECO:0000313" key="6">
    <source>
        <dbReference type="Proteomes" id="UP001189122"/>
    </source>
</evidence>
<dbReference type="Pfam" id="PF01599">
    <property type="entry name" value="Ribosomal_S27"/>
    <property type="match status" value="1"/>
</dbReference>
<dbReference type="EMBL" id="CACRZD030000001">
    <property type="protein sequence ID" value="CAA6653515.1"/>
    <property type="molecule type" value="Genomic_DNA"/>
</dbReference>
<keyword evidence="1" id="KW-0862">Zinc</keyword>
<keyword evidence="6" id="KW-1185">Reference proteome</keyword>
<evidence type="ECO:0000256" key="2">
    <source>
        <dbReference type="ARBA" id="ARBA00022980"/>
    </source>
</evidence>
<dbReference type="InterPro" id="IPR011332">
    <property type="entry name" value="Ribosomal_zn-bd"/>
</dbReference>
<keyword evidence="3" id="KW-0687">Ribonucleoprotein</keyword>
<dbReference type="GO" id="GO:0006412">
    <property type="term" value="P:translation"/>
    <property type="evidence" value="ECO:0007669"/>
    <property type="project" value="InterPro"/>
</dbReference>
<evidence type="ECO:0000256" key="1">
    <source>
        <dbReference type="ARBA" id="ARBA00022833"/>
    </source>
</evidence>
<dbReference type="InterPro" id="IPR002906">
    <property type="entry name" value="Ribosomal_eS31"/>
</dbReference>
<dbReference type="GO" id="GO:0005840">
    <property type="term" value="C:ribosome"/>
    <property type="evidence" value="ECO:0007669"/>
    <property type="project" value="UniProtKB-KW"/>
</dbReference>
<evidence type="ECO:0000313" key="5">
    <source>
        <dbReference type="EMBL" id="CAA2613700.1"/>
    </source>
</evidence>
<dbReference type="SUPFAM" id="SSF57829">
    <property type="entry name" value="Zn-binding ribosomal proteins"/>
    <property type="match status" value="1"/>
</dbReference>
<proteinExistence type="predicted"/>
<accession>A0A7I8I7F6</accession>
<keyword evidence="2" id="KW-0689">Ribosomal protein</keyword>
<dbReference type="EMBL" id="LR743588">
    <property type="protein sequence ID" value="CAA2613700.1"/>
    <property type="molecule type" value="Genomic_DNA"/>
</dbReference>
<dbReference type="GO" id="GO:1990904">
    <property type="term" value="C:ribonucleoprotein complex"/>
    <property type="evidence" value="ECO:0007669"/>
    <property type="project" value="UniProtKB-KW"/>
</dbReference>
<gene>
    <name evidence="5" type="ORF">SI7747_01000105</name>
</gene>
<reference evidence="5 6" key="1">
    <citation type="submission" date="2019-12" db="EMBL/GenBank/DDBJ databases">
        <authorList>
            <person name="Scholz U."/>
            <person name="Mascher M."/>
            <person name="Fiebig A."/>
        </authorList>
    </citation>
    <scope>NUCLEOTIDE SEQUENCE</scope>
</reference>
<organism evidence="5">
    <name type="scientific">Spirodela intermedia</name>
    <name type="common">Intermediate duckweed</name>
    <dbReference type="NCBI Taxonomy" id="51605"/>
    <lineage>
        <taxon>Eukaryota</taxon>
        <taxon>Viridiplantae</taxon>
        <taxon>Streptophyta</taxon>
        <taxon>Embryophyta</taxon>
        <taxon>Tracheophyta</taxon>
        <taxon>Spermatophyta</taxon>
        <taxon>Magnoliopsida</taxon>
        <taxon>Liliopsida</taxon>
        <taxon>Araceae</taxon>
        <taxon>Lemnoideae</taxon>
        <taxon>Spirodela</taxon>
    </lineage>
</organism>
<name>A0A7I8I7F6_SPIIN</name>
<evidence type="ECO:0000256" key="3">
    <source>
        <dbReference type="ARBA" id="ARBA00023274"/>
    </source>
</evidence>